<dbReference type="Proteomes" id="UP001627154">
    <property type="component" value="Unassembled WGS sequence"/>
</dbReference>
<dbReference type="EMBL" id="JBJJXI010000095">
    <property type="protein sequence ID" value="KAL3393897.1"/>
    <property type="molecule type" value="Genomic_DNA"/>
</dbReference>
<organism evidence="1 2">
    <name type="scientific">Trichogramma kaykai</name>
    <dbReference type="NCBI Taxonomy" id="54128"/>
    <lineage>
        <taxon>Eukaryota</taxon>
        <taxon>Metazoa</taxon>
        <taxon>Ecdysozoa</taxon>
        <taxon>Arthropoda</taxon>
        <taxon>Hexapoda</taxon>
        <taxon>Insecta</taxon>
        <taxon>Pterygota</taxon>
        <taxon>Neoptera</taxon>
        <taxon>Endopterygota</taxon>
        <taxon>Hymenoptera</taxon>
        <taxon>Apocrita</taxon>
        <taxon>Proctotrupomorpha</taxon>
        <taxon>Chalcidoidea</taxon>
        <taxon>Trichogrammatidae</taxon>
        <taxon>Trichogramma</taxon>
    </lineage>
</organism>
<comment type="caution">
    <text evidence="1">The sequence shown here is derived from an EMBL/GenBank/DDBJ whole genome shotgun (WGS) entry which is preliminary data.</text>
</comment>
<name>A0ABD2WN38_9HYME</name>
<dbReference type="AlphaFoldDB" id="A0ABD2WN38"/>
<sequence>MPCACHYGQCERVYRQYVIQGDAVHLHVDYHVRRVFDLEAAAAARVHNLEEFQIFSVLAAIEKIVQNDAVAQSRRQILDQIADEAHQGQAARAHDHRYDVSDRQATVGAPIYLM</sequence>
<evidence type="ECO:0000313" key="2">
    <source>
        <dbReference type="Proteomes" id="UP001627154"/>
    </source>
</evidence>
<gene>
    <name evidence="1" type="ORF">TKK_011757</name>
</gene>
<evidence type="ECO:0000313" key="1">
    <source>
        <dbReference type="EMBL" id="KAL3393897.1"/>
    </source>
</evidence>
<protein>
    <submittedName>
        <fullName evidence="1">Uncharacterized protein</fullName>
    </submittedName>
</protein>
<keyword evidence="2" id="KW-1185">Reference proteome</keyword>
<accession>A0ABD2WN38</accession>
<proteinExistence type="predicted"/>
<reference evidence="1 2" key="1">
    <citation type="journal article" date="2024" name="bioRxiv">
        <title>A reference genome for Trichogramma kaykai: A tiny desert-dwelling parasitoid wasp with competing sex-ratio distorters.</title>
        <authorList>
            <person name="Culotta J."/>
            <person name="Lindsey A.R."/>
        </authorList>
    </citation>
    <scope>NUCLEOTIDE SEQUENCE [LARGE SCALE GENOMIC DNA]</scope>
    <source>
        <strain evidence="1 2">KSX58</strain>
    </source>
</reference>